<evidence type="ECO:0008006" key="2">
    <source>
        <dbReference type="Google" id="ProtNLM"/>
    </source>
</evidence>
<gene>
    <name evidence="1" type="ORF">S01H1_53562</name>
</gene>
<reference evidence="1" key="1">
    <citation type="journal article" date="2014" name="Front. Microbiol.">
        <title>High frequency of phylogenetically diverse reductive dehalogenase-homologous genes in deep subseafloor sedimentary metagenomes.</title>
        <authorList>
            <person name="Kawai M."/>
            <person name="Futagami T."/>
            <person name="Toyoda A."/>
            <person name="Takaki Y."/>
            <person name="Nishi S."/>
            <person name="Hori S."/>
            <person name="Arai W."/>
            <person name="Tsubouchi T."/>
            <person name="Morono Y."/>
            <person name="Uchiyama I."/>
            <person name="Ito T."/>
            <person name="Fujiyama A."/>
            <person name="Inagaki F."/>
            <person name="Takami H."/>
        </authorList>
    </citation>
    <scope>NUCLEOTIDE SEQUENCE</scope>
    <source>
        <strain evidence="1">Expedition CK06-06</strain>
    </source>
</reference>
<sequence>TDRVHEYRVVRKSREALEVVVTRCAHAENFQRFNAADVGMKMICMGDYAVVEGFNPDIRFRRPKTLMDGDECCHFIFELE</sequence>
<organism evidence="1">
    <name type="scientific">marine sediment metagenome</name>
    <dbReference type="NCBI Taxonomy" id="412755"/>
    <lineage>
        <taxon>unclassified sequences</taxon>
        <taxon>metagenomes</taxon>
        <taxon>ecological metagenomes</taxon>
    </lineage>
</organism>
<dbReference type="AlphaFoldDB" id="X0W2U0"/>
<name>X0W2U0_9ZZZZ</name>
<accession>X0W2U0</accession>
<protein>
    <recommendedName>
        <fullName evidence="2">L-2-amino-thiazoline-4-carboxylic acid hydrolase</fullName>
    </recommendedName>
</protein>
<dbReference type="Pfam" id="PF14196">
    <property type="entry name" value="ATC_hydrolase"/>
    <property type="match status" value="1"/>
</dbReference>
<feature type="non-terminal residue" evidence="1">
    <location>
        <position position="1"/>
    </location>
</feature>
<comment type="caution">
    <text evidence="1">The sequence shown here is derived from an EMBL/GenBank/DDBJ whole genome shotgun (WGS) entry which is preliminary data.</text>
</comment>
<proteinExistence type="predicted"/>
<evidence type="ECO:0000313" key="1">
    <source>
        <dbReference type="EMBL" id="GAG25109.1"/>
    </source>
</evidence>
<dbReference type="InterPro" id="IPR026002">
    <property type="entry name" value="ATC_hydrolase-like"/>
</dbReference>
<dbReference type="EMBL" id="BARS01034688">
    <property type="protein sequence ID" value="GAG25109.1"/>
    <property type="molecule type" value="Genomic_DNA"/>
</dbReference>